<dbReference type="KEGG" id="gbm:Gbem_1078"/>
<evidence type="ECO:0000313" key="7">
    <source>
        <dbReference type="EMBL" id="ACH38098.1"/>
    </source>
</evidence>
<keyword evidence="2" id="KW-1003">Cell membrane</keyword>
<gene>
    <name evidence="7" type="ordered locus">Gbem_1078</name>
</gene>
<organism evidence="7 8">
    <name type="scientific">Citrifermentans bemidjiense (strain ATCC BAA-1014 / DSM 16622 / JCM 12645 / Bem)</name>
    <name type="common">Geobacter bemidjiensis</name>
    <dbReference type="NCBI Taxonomy" id="404380"/>
    <lineage>
        <taxon>Bacteria</taxon>
        <taxon>Pseudomonadati</taxon>
        <taxon>Thermodesulfobacteriota</taxon>
        <taxon>Desulfuromonadia</taxon>
        <taxon>Geobacterales</taxon>
        <taxon>Geobacteraceae</taxon>
        <taxon>Citrifermentans</taxon>
    </lineage>
</organism>
<keyword evidence="4 6" id="KW-1133">Transmembrane helix</keyword>
<feature type="transmembrane region" description="Helical" evidence="6">
    <location>
        <begin position="45"/>
        <end position="70"/>
    </location>
</feature>
<proteinExistence type="predicted"/>
<evidence type="ECO:0000256" key="1">
    <source>
        <dbReference type="ARBA" id="ARBA00004651"/>
    </source>
</evidence>
<evidence type="ECO:0000313" key="8">
    <source>
        <dbReference type="Proteomes" id="UP000008825"/>
    </source>
</evidence>
<dbReference type="Proteomes" id="UP000008825">
    <property type="component" value="Chromosome"/>
</dbReference>
<keyword evidence="8" id="KW-1185">Reference proteome</keyword>
<feature type="transmembrane region" description="Helical" evidence="6">
    <location>
        <begin position="295"/>
        <end position="319"/>
    </location>
</feature>
<dbReference type="Pfam" id="PF01943">
    <property type="entry name" value="Polysacc_synt"/>
    <property type="match status" value="1"/>
</dbReference>
<dbReference type="GO" id="GO:0005886">
    <property type="term" value="C:plasma membrane"/>
    <property type="evidence" value="ECO:0007669"/>
    <property type="project" value="UniProtKB-SubCell"/>
</dbReference>
<feature type="transmembrane region" description="Helical" evidence="6">
    <location>
        <begin position="90"/>
        <end position="111"/>
    </location>
</feature>
<dbReference type="RefSeq" id="WP_012529512.1">
    <property type="nucleotide sequence ID" value="NC_011146.1"/>
</dbReference>
<reference evidence="7 8" key="1">
    <citation type="submission" date="2008-07" db="EMBL/GenBank/DDBJ databases">
        <title>Complete sequence of Geobacter bemidjiensis BEM.</title>
        <authorList>
            <consortium name="US DOE Joint Genome Institute"/>
            <person name="Lucas S."/>
            <person name="Copeland A."/>
            <person name="Lapidus A."/>
            <person name="Glavina del Rio T."/>
            <person name="Dalin E."/>
            <person name="Tice H."/>
            <person name="Bruce D."/>
            <person name="Goodwin L."/>
            <person name="Pitluck S."/>
            <person name="Kiss H."/>
            <person name="Brettin T."/>
            <person name="Detter J.C."/>
            <person name="Han C."/>
            <person name="Kuske C.R."/>
            <person name="Schmutz J."/>
            <person name="Larimer F."/>
            <person name="Land M."/>
            <person name="Hauser L."/>
            <person name="Kyrpides N."/>
            <person name="Lykidis A."/>
            <person name="Lovley D."/>
            <person name="Richardson P."/>
        </authorList>
    </citation>
    <scope>NUCLEOTIDE SEQUENCE [LARGE SCALE GENOMIC DNA]</scope>
    <source>
        <strain evidence="8">ATCC BAA-1014 / DSM 16622 / JCM 12645 / Bem</strain>
    </source>
</reference>
<dbReference type="PANTHER" id="PTHR30250">
    <property type="entry name" value="PST FAMILY PREDICTED COLANIC ACID TRANSPORTER"/>
    <property type="match status" value="1"/>
</dbReference>
<dbReference type="eggNOG" id="COG2244">
    <property type="taxonomic scope" value="Bacteria"/>
</dbReference>
<feature type="transmembrane region" description="Helical" evidence="6">
    <location>
        <begin position="364"/>
        <end position="383"/>
    </location>
</feature>
<feature type="transmembrane region" description="Helical" evidence="6">
    <location>
        <begin position="16"/>
        <end position="39"/>
    </location>
</feature>
<protein>
    <submittedName>
        <fullName evidence="7">Undecaprenyl-diphospho-oligosaccharide flippase</fullName>
    </submittedName>
</protein>
<feature type="transmembrane region" description="Helical" evidence="6">
    <location>
        <begin position="331"/>
        <end position="352"/>
    </location>
</feature>
<name>B5EGZ6_CITBB</name>
<feature type="transmembrane region" description="Helical" evidence="6">
    <location>
        <begin position="117"/>
        <end position="138"/>
    </location>
</feature>
<dbReference type="InterPro" id="IPR002797">
    <property type="entry name" value="Polysacc_synth"/>
</dbReference>
<evidence type="ECO:0000256" key="5">
    <source>
        <dbReference type="ARBA" id="ARBA00023136"/>
    </source>
</evidence>
<feature type="transmembrane region" description="Helical" evidence="6">
    <location>
        <begin position="181"/>
        <end position="198"/>
    </location>
</feature>
<keyword evidence="3 6" id="KW-0812">Transmembrane</keyword>
<dbReference type="STRING" id="404380.Gbem_1078"/>
<dbReference type="OrthoDB" id="5240734at2"/>
<reference evidence="7 8" key="2">
    <citation type="journal article" date="2010" name="BMC Genomics">
        <title>The genome of Geobacter bemidjiensis, exemplar for the subsurface clade of Geobacter species that predominate in Fe(III)-reducing subsurface environments.</title>
        <authorList>
            <person name="Aklujkar M."/>
            <person name="Young N.D."/>
            <person name="Holmes D."/>
            <person name="Chavan M."/>
            <person name="Risso C."/>
            <person name="Kiss H.E."/>
            <person name="Han C.S."/>
            <person name="Land M.L."/>
            <person name="Lovley D.R."/>
        </authorList>
    </citation>
    <scope>NUCLEOTIDE SEQUENCE [LARGE SCALE GENOMIC DNA]</scope>
    <source>
        <strain evidence="8">ATCC BAA-1014 / DSM 16622 / JCM 12645 / Bem</strain>
    </source>
</reference>
<dbReference type="InterPro" id="IPR050833">
    <property type="entry name" value="Poly_Biosynth_Transport"/>
</dbReference>
<evidence type="ECO:0000256" key="4">
    <source>
        <dbReference type="ARBA" id="ARBA00022989"/>
    </source>
</evidence>
<dbReference type="HOGENOM" id="CLU_022017_6_4_7"/>
<dbReference type="PANTHER" id="PTHR30250:SF11">
    <property type="entry name" value="O-ANTIGEN TRANSPORTER-RELATED"/>
    <property type="match status" value="1"/>
</dbReference>
<sequence length="424" mass="46551">MFWAKIKKSELSRDTLWMLIGYGAQLPIRAVYFILIARWLGAEGYGAFIGVTSLVSILAPFASMGFGNILIKHVARDRSEFSRYWGRTLLLTWFSGIVLTLATVVLSHFILPKSIPLMLVVTVSIADLLFLSILNVCAQAFQGVERLSMTSFLLILPNATRLIALVLLILLKKPTPLDLGYLYLVSTGAAFMIGGYLVSRELGKPVYNGRLFDGEVREGLYFSVALCSHSIFNDIDKTMLTRLATLQAAGIYAAAYRLVDVAFIPVRSLIAASYARFFRSGEQGIRGTLGLVGKLIPYAAGYGLASSLLLYICAPLLPYVFGADFKEATVALRWLSLLPFLKVLHYFPANALTGAGFQGLRSSLLVGTALFNICLNLWLIPIYSWKGSAWASLISDGLYAVIIWGAAVWKLRSCQSVALANQEK</sequence>
<evidence type="ECO:0000256" key="2">
    <source>
        <dbReference type="ARBA" id="ARBA00022475"/>
    </source>
</evidence>
<dbReference type="EMBL" id="CP001124">
    <property type="protein sequence ID" value="ACH38098.1"/>
    <property type="molecule type" value="Genomic_DNA"/>
</dbReference>
<accession>B5EGZ6</accession>
<dbReference type="AlphaFoldDB" id="B5EGZ6"/>
<comment type="subcellular location">
    <subcellularLocation>
        <location evidence="1">Cell membrane</location>
        <topology evidence="1">Multi-pass membrane protein</topology>
    </subcellularLocation>
</comment>
<evidence type="ECO:0000256" key="3">
    <source>
        <dbReference type="ARBA" id="ARBA00022692"/>
    </source>
</evidence>
<feature type="transmembrane region" description="Helical" evidence="6">
    <location>
        <begin position="150"/>
        <end position="169"/>
    </location>
</feature>
<keyword evidence="5 6" id="KW-0472">Membrane</keyword>
<evidence type="ECO:0000256" key="6">
    <source>
        <dbReference type="SAM" id="Phobius"/>
    </source>
</evidence>
<feature type="transmembrane region" description="Helical" evidence="6">
    <location>
        <begin position="389"/>
        <end position="409"/>
    </location>
</feature>